<dbReference type="VEuPathDB" id="TriTrypDB:LdCL_060010700"/>
<feature type="compositionally biased region" description="Polar residues" evidence="3">
    <location>
        <begin position="78"/>
        <end position="89"/>
    </location>
</feature>
<dbReference type="GO" id="GO:0005634">
    <property type="term" value="C:nucleus"/>
    <property type="evidence" value="ECO:0007669"/>
    <property type="project" value="UniProtKB-SubCell"/>
</dbReference>
<protein>
    <submittedName>
        <fullName evidence="4">Uncharacterized protein</fullName>
    </submittedName>
</protein>
<feature type="region of interest" description="Disordered" evidence="3">
    <location>
        <begin position="440"/>
        <end position="467"/>
    </location>
</feature>
<dbReference type="Proteomes" id="UP000318821">
    <property type="component" value="Unassembled WGS sequence"/>
</dbReference>
<feature type="region of interest" description="Disordered" evidence="3">
    <location>
        <begin position="603"/>
        <end position="655"/>
    </location>
</feature>
<comment type="subcellular location">
    <subcellularLocation>
        <location evidence="1">Nucleus</location>
    </subcellularLocation>
</comment>
<evidence type="ECO:0000256" key="1">
    <source>
        <dbReference type="ARBA" id="ARBA00004123"/>
    </source>
</evidence>
<dbReference type="AlphaFoldDB" id="A0A504XPS6"/>
<feature type="compositionally biased region" description="Low complexity" evidence="3">
    <location>
        <begin position="694"/>
        <end position="711"/>
    </location>
</feature>
<evidence type="ECO:0000313" key="4">
    <source>
        <dbReference type="EMBL" id="TPP49775.1"/>
    </source>
</evidence>
<feature type="region of interest" description="Disordered" evidence="3">
    <location>
        <begin position="687"/>
        <end position="711"/>
    </location>
</feature>
<name>A0A504XPS6_LEIDO</name>
<reference evidence="5" key="1">
    <citation type="submission" date="2019-02" db="EMBL/GenBank/DDBJ databases">
        <title>FDA dAtabase for Regulatory Grade micrObial Sequences (FDA-ARGOS): Supporting development and validation of Infectious Disease Dx tests.</title>
        <authorList>
            <person name="Duncan R."/>
            <person name="Fisher C."/>
            <person name="Tallon L."/>
            <person name="Sadzewicz L."/>
            <person name="Sengamalay N."/>
            <person name="Ott S."/>
            <person name="Godinez A."/>
            <person name="Nagaraj S."/>
            <person name="Vavikolanu K."/>
            <person name="Vyas G."/>
            <person name="Nadendla S."/>
            <person name="Aluvathingal J."/>
            <person name="Sichtig H."/>
        </authorList>
    </citation>
    <scope>NUCLEOTIDE SEQUENCE [LARGE SCALE GENOMIC DNA]</scope>
    <source>
        <strain evidence="5">FDAARGOS_360</strain>
    </source>
</reference>
<sequence>MDPLCADAHDAAAASEVETSEADGAPDATVAVLPVEQAVDASTPAQEGQQAIAGEASDDFGHGLCEVQVRAPEFLQAPSDQPASPQLSAATHGVATTPRNSTAFVPNMPAAPRGIPTAAAAVADSQAWVINFAPSKPIPTRKMTKKERETIKQLRLRSQTIGSGAPTATMTALAAGDGLGADSEGNTVVTLGVGTSAASPSSPLQVVHLETLAVDREALIPTNLPTTRADLEARLVLRLPRLLCVSKQYPRGCGIASLASVYNYLYSWLGESAVGANRAPHSQEELMSILGFEPPFGDIAWGPFTGNATLIRWFHALNRHFGVRGRAYILYKAHGSGNTAHLYANNTEALAAVKAALRDPHCALIYHCYNHYMVPIGYQDIPLAQTDFLKPDVPESNCDTTIFIGEVSRGRHEAMYARKWSQIVKDIECKSPFFFNIRHPEQGVQRREPKKKSYKEGVSEGAGAAAPHATTAATTAAANRSPSGVYSAAVSILAASTNAPPGSAATVPHDINDNDVDADVLDNAARSTSSDTPSGDTAGSLSVKTELQPQVVVEEELAAAECGINCEESAGASPAARSASLLLSDAPGALLADNAMASFTEAIDSVPEPSPPPASSSPRQKPTQFGNACARAGKAAESPHSSQPARSPAKSKKGQGNLHCIICFRNDEVEPHLERYEDAPVPLAGAAEAPPWRSLSLPSSDNSSSSNADDA</sequence>
<proteinExistence type="predicted"/>
<evidence type="ECO:0000256" key="3">
    <source>
        <dbReference type="SAM" id="MobiDB-lite"/>
    </source>
</evidence>
<evidence type="ECO:0000313" key="5">
    <source>
        <dbReference type="Proteomes" id="UP000318821"/>
    </source>
</evidence>
<evidence type="ECO:0000256" key="2">
    <source>
        <dbReference type="ARBA" id="ARBA00023242"/>
    </source>
</evidence>
<dbReference type="PANTHER" id="PTHR16171:SF12">
    <property type="entry name" value="BASIC IMMUNOGLOBULIN-LIKE VARIABLE MOTIF-CONTAINING PROTEIN"/>
    <property type="match status" value="1"/>
</dbReference>
<dbReference type="VEuPathDB" id="TriTrypDB:LDHU3_06.0660"/>
<dbReference type="PANTHER" id="PTHR16171">
    <property type="entry name" value="DNA REPAIR PROTEIN COMPLEMENTING XP-G CELLS-RELATED"/>
    <property type="match status" value="1"/>
</dbReference>
<comment type="caution">
    <text evidence="4">The sequence shown here is derived from an EMBL/GenBank/DDBJ whole genome shotgun (WGS) entry which is preliminary data.</text>
</comment>
<dbReference type="EMBL" id="RHLD01000054">
    <property type="protein sequence ID" value="TPP49775.1"/>
    <property type="molecule type" value="Genomic_DNA"/>
</dbReference>
<feature type="region of interest" description="Disordered" evidence="3">
    <location>
        <begin position="77"/>
        <end position="106"/>
    </location>
</feature>
<gene>
    <name evidence="4" type="ORF">CGC20_20085</name>
</gene>
<keyword evidence="2" id="KW-0539">Nucleus</keyword>
<accession>A0A504XPS6</accession>
<organism evidence="4 5">
    <name type="scientific">Leishmania donovani</name>
    <dbReference type="NCBI Taxonomy" id="5661"/>
    <lineage>
        <taxon>Eukaryota</taxon>
        <taxon>Discoba</taxon>
        <taxon>Euglenozoa</taxon>
        <taxon>Kinetoplastea</taxon>
        <taxon>Metakinetoplastina</taxon>
        <taxon>Trypanosomatida</taxon>
        <taxon>Trypanosomatidae</taxon>
        <taxon>Leishmaniinae</taxon>
        <taxon>Leishmania</taxon>
    </lineage>
</organism>